<feature type="transmembrane region" description="Helical" evidence="1">
    <location>
        <begin position="35"/>
        <end position="60"/>
    </location>
</feature>
<dbReference type="Proteomes" id="UP001595987">
    <property type="component" value="Unassembled WGS sequence"/>
</dbReference>
<gene>
    <name evidence="2" type="ORF">ACFO26_01195</name>
</gene>
<keyword evidence="3" id="KW-1185">Reference proteome</keyword>
<evidence type="ECO:0000256" key="1">
    <source>
        <dbReference type="SAM" id="Phobius"/>
    </source>
</evidence>
<sequence length="63" mass="7315">MKMIVGVFFVLLGIFQFYQVFRSFKAYKKVKVVNIWFFIGLGFSLIFGLICFFGGLTFLINSL</sequence>
<comment type="caution">
    <text evidence="2">The sequence shown here is derived from an EMBL/GenBank/DDBJ whole genome shotgun (WGS) entry which is preliminary data.</text>
</comment>
<proteinExistence type="predicted"/>
<keyword evidence="1" id="KW-0812">Transmembrane</keyword>
<keyword evidence="1" id="KW-0472">Membrane</keyword>
<dbReference type="EMBL" id="JBHSGD010000001">
    <property type="protein sequence ID" value="MFC4651524.1"/>
    <property type="molecule type" value="Genomic_DNA"/>
</dbReference>
<organism evidence="2 3">
    <name type="scientific">Lactococcus nasutitermitis</name>
    <dbReference type="NCBI Taxonomy" id="1652957"/>
    <lineage>
        <taxon>Bacteria</taxon>
        <taxon>Bacillati</taxon>
        <taxon>Bacillota</taxon>
        <taxon>Bacilli</taxon>
        <taxon>Lactobacillales</taxon>
        <taxon>Streptococcaceae</taxon>
        <taxon>Lactococcus</taxon>
    </lineage>
</organism>
<keyword evidence="1" id="KW-1133">Transmembrane helix</keyword>
<evidence type="ECO:0000313" key="2">
    <source>
        <dbReference type="EMBL" id="MFC4651524.1"/>
    </source>
</evidence>
<dbReference type="RefSeq" id="WP_213534263.1">
    <property type="nucleotide sequence ID" value="NZ_BOVQ01000003.1"/>
</dbReference>
<reference evidence="3" key="1">
    <citation type="journal article" date="2019" name="Int. J. Syst. Evol. Microbiol.">
        <title>The Global Catalogue of Microorganisms (GCM) 10K type strain sequencing project: providing services to taxonomists for standard genome sequencing and annotation.</title>
        <authorList>
            <consortium name="The Broad Institute Genomics Platform"/>
            <consortium name="The Broad Institute Genome Sequencing Center for Infectious Disease"/>
            <person name="Wu L."/>
            <person name="Ma J."/>
        </authorList>
    </citation>
    <scope>NUCLEOTIDE SEQUENCE [LARGE SCALE GENOMIC DNA]</scope>
    <source>
        <strain evidence="3">CCUG 63287</strain>
    </source>
</reference>
<name>A0ABV9JA32_9LACT</name>
<evidence type="ECO:0000313" key="3">
    <source>
        <dbReference type="Proteomes" id="UP001595987"/>
    </source>
</evidence>
<protein>
    <submittedName>
        <fullName evidence="2">Immunity protein</fullName>
    </submittedName>
</protein>
<accession>A0ABV9JA32</accession>